<dbReference type="EMBL" id="CP071249">
    <property type="protein sequence ID" value="UUF05669.1"/>
    <property type="molecule type" value="Genomic_DNA"/>
</dbReference>
<reference evidence="3 4" key="1">
    <citation type="submission" date="2021-03" db="EMBL/GenBank/DDBJ databases">
        <title>Comparative Genomics and Metabolomics in the genus Turicibacter.</title>
        <authorList>
            <person name="Maki J."/>
            <person name="Looft T."/>
        </authorList>
    </citation>
    <scope>NUCLEOTIDE SEQUENCE</scope>
    <source>
        <strain evidence="3">ISU324</strain>
        <strain evidence="2 4">MMM721</strain>
    </source>
</reference>
<proteinExistence type="predicted"/>
<evidence type="ECO:0000259" key="1">
    <source>
        <dbReference type="Pfam" id="PF13701"/>
    </source>
</evidence>
<evidence type="ECO:0000313" key="5">
    <source>
        <dbReference type="Proteomes" id="UP001058072"/>
    </source>
</evidence>
<dbReference type="InterPro" id="IPR025668">
    <property type="entry name" value="Tnp_DDE_dom"/>
</dbReference>
<dbReference type="Proteomes" id="UP001058016">
    <property type="component" value="Chromosome"/>
</dbReference>
<evidence type="ECO:0000313" key="2">
    <source>
        <dbReference type="EMBL" id="UUF05669.1"/>
    </source>
</evidence>
<feature type="domain" description="Transposase DDE" evidence="1">
    <location>
        <begin position="2"/>
        <end position="189"/>
    </location>
</feature>
<protein>
    <submittedName>
        <fullName evidence="3">IS1380 family transposase</fullName>
    </submittedName>
</protein>
<name>A0A9Q9FGI0_9FIRM</name>
<accession>A0A9Q9FGI0</accession>
<dbReference type="AlphaFoldDB" id="A0A9Q9FGI0"/>
<dbReference type="EMBL" id="CP071250">
    <property type="protein sequence ID" value="UUF08861.1"/>
    <property type="molecule type" value="Genomic_DNA"/>
</dbReference>
<evidence type="ECO:0000313" key="3">
    <source>
        <dbReference type="EMBL" id="UUF08861.1"/>
    </source>
</evidence>
<gene>
    <name evidence="2" type="ORF">J0J69_11510</name>
    <name evidence="3" type="ORF">J0J70_02305</name>
</gene>
<organism evidence="3 5">
    <name type="scientific">Turicibacter bilis</name>
    <dbReference type="NCBI Taxonomy" id="2735723"/>
    <lineage>
        <taxon>Bacteria</taxon>
        <taxon>Bacillati</taxon>
        <taxon>Bacillota</taxon>
        <taxon>Erysipelotrichia</taxon>
        <taxon>Erysipelotrichales</taxon>
        <taxon>Turicibacteraceae</taxon>
        <taxon>Turicibacter</taxon>
    </lineage>
</organism>
<dbReference type="Proteomes" id="UP001058072">
    <property type="component" value="Chromosome"/>
</dbReference>
<dbReference type="RefSeq" id="WP_006783879.1">
    <property type="nucleotide sequence ID" value="NZ_CP071250.1"/>
</dbReference>
<evidence type="ECO:0000313" key="4">
    <source>
        <dbReference type="Proteomes" id="UP001058016"/>
    </source>
</evidence>
<dbReference type="Pfam" id="PF13701">
    <property type="entry name" value="DDE_Tnp_1_4"/>
    <property type="match status" value="1"/>
</dbReference>
<keyword evidence="4" id="KW-1185">Reference proteome</keyword>
<sequence length="192" mass="23139">MIRLKANSTLYRLAKTVTDEFLEDYSLQYSQQFYGEFTYQAKSWNQPRRVIVQVRRKAGELIPNYLFLVMNMETRLEMVISLYAKRGTMKNDIKDCKNRFRMDKVNHKHLMTNVNRIQLVVLAYNLFNGFRRLTLAHEFSKMQIETLRTKLIKIAAKQVKHSRRIMFKLCSHYPYKEIFHHCLKRIQLIQLV</sequence>